<keyword evidence="6 7" id="KW-0663">Pyridoxal phosphate</keyword>
<keyword evidence="5 7" id="KW-0093">Biotin biosynthesis</keyword>
<name>A0A6F8ZKN7_9FIRM</name>
<dbReference type="PROSITE" id="PS00600">
    <property type="entry name" value="AA_TRANSFER_CLASS_3"/>
    <property type="match status" value="1"/>
</dbReference>
<keyword evidence="7" id="KW-0963">Cytoplasm</keyword>
<feature type="modified residue" description="N6-(pyridoxal phosphate)lysine" evidence="7">
    <location>
        <position position="302"/>
    </location>
</feature>
<evidence type="ECO:0000313" key="9">
    <source>
        <dbReference type="Proteomes" id="UP000503399"/>
    </source>
</evidence>
<comment type="cofactor">
    <cofactor evidence="1 7">
        <name>pyridoxal 5'-phosphate</name>
        <dbReference type="ChEBI" id="CHEBI:597326"/>
    </cofactor>
</comment>
<proteinExistence type="inferred from homology"/>
<feature type="binding site" evidence="7">
    <location>
        <position position="273"/>
    </location>
    <ligand>
        <name>pyridoxal 5'-phosphate</name>
        <dbReference type="ChEBI" id="CHEBI:597326"/>
    </ligand>
</feature>
<evidence type="ECO:0000256" key="3">
    <source>
        <dbReference type="ARBA" id="ARBA00022679"/>
    </source>
</evidence>
<dbReference type="EC" id="2.6.1.62" evidence="7"/>
<evidence type="ECO:0000313" key="8">
    <source>
        <dbReference type="EMBL" id="CAB1130025.1"/>
    </source>
</evidence>
<evidence type="ECO:0000256" key="4">
    <source>
        <dbReference type="ARBA" id="ARBA00022691"/>
    </source>
</evidence>
<comment type="caution">
    <text evidence="7">Lacks conserved residue(s) required for the propagation of feature annotation.</text>
</comment>
<keyword evidence="3 7" id="KW-0808">Transferase</keyword>
<dbReference type="PANTHER" id="PTHR42684">
    <property type="entry name" value="ADENOSYLMETHIONINE-8-AMINO-7-OXONONANOATE AMINOTRANSFERASE"/>
    <property type="match status" value="1"/>
</dbReference>
<dbReference type="GO" id="GO:0005737">
    <property type="term" value="C:cytoplasm"/>
    <property type="evidence" value="ECO:0007669"/>
    <property type="project" value="UniProtKB-SubCell"/>
</dbReference>
<evidence type="ECO:0000256" key="5">
    <source>
        <dbReference type="ARBA" id="ARBA00022756"/>
    </source>
</evidence>
<dbReference type="InterPro" id="IPR015421">
    <property type="entry name" value="PyrdxlP-dep_Trfase_major"/>
</dbReference>
<dbReference type="Gene3D" id="3.90.1150.10">
    <property type="entry name" value="Aspartate Aminotransferase, domain 1"/>
    <property type="match status" value="1"/>
</dbReference>
<organism evidence="8 9">
    <name type="scientific">Candidatus Hydrogenisulfobacillus filiaventi</name>
    <dbReference type="NCBI Taxonomy" id="2707344"/>
    <lineage>
        <taxon>Bacteria</taxon>
        <taxon>Bacillati</taxon>
        <taxon>Bacillota</taxon>
        <taxon>Clostridia</taxon>
        <taxon>Eubacteriales</taxon>
        <taxon>Clostridiales Family XVII. Incertae Sedis</taxon>
        <taxon>Candidatus Hydrogenisulfobacillus</taxon>
    </lineage>
</organism>
<evidence type="ECO:0000256" key="2">
    <source>
        <dbReference type="ARBA" id="ARBA00022576"/>
    </source>
</evidence>
<dbReference type="EMBL" id="LR778114">
    <property type="protein sequence ID" value="CAB1130025.1"/>
    <property type="molecule type" value="Genomic_DNA"/>
</dbReference>
<sequence>MQDPVQPDAPGDVIPILGASYPAADIEAWDRTYVWHPFTQMQDYTGRDPVVIVEGDGVRVRDTRGRWYYDGVASVWLNVHGHRVPALDAAIREQLTRIAHSTLLGQGNAVTAVLAHHLAGITPPGLTRFFFSDSGAAAVEVALKMAVQYWANQGQGQRTRILGFTSNYHGDTLGAMAVAPDETFHWPFLSYLPPEPRVPYPHCYRCPLGRSRPGCGLACLGPVEEALAQEGDRLAAVIIEPVQGAGGIIPAPPGYLAGLRELCDRYGVLLIVDEVATGFGRTGRLWGVDHDGVVPDILCLGKGITGGYLPLSATVAGERIYAAFLGEVGAKRALYHGHSYAGNALAAAAALASLRLLTAPGFLEGVAAKAETLGGALEPLRGLPYVGDVRQLGLMAGIELVQDRVSRRGFPYGLQAGWVVADRARARGLLIRPIGNVVIFMPPLASTPAELGEMTAILTGAVAEAQEALAALAGRG</sequence>
<feature type="site" description="Participates in the substrate recognition with KAPA and in a stacking interaction with the adenine ring of SAM" evidence="7">
    <location>
        <position position="38"/>
    </location>
</feature>
<dbReference type="InterPro" id="IPR005814">
    <property type="entry name" value="Aminotrans_3"/>
</dbReference>
<comment type="similarity">
    <text evidence="7">Belongs to the class-III pyridoxal-phosphate-dependent aminotransferase family. BioA subfamily.</text>
</comment>
<comment type="catalytic activity">
    <reaction evidence="7">
        <text>(8S)-8-amino-7-oxononanoate + S-adenosyl-L-methionine = S-adenosyl-4-methylsulfanyl-2-oxobutanoate + (7R,8S)-7,8-diammoniononanoate</text>
        <dbReference type="Rhea" id="RHEA:16861"/>
        <dbReference type="ChEBI" id="CHEBI:16490"/>
        <dbReference type="ChEBI" id="CHEBI:59789"/>
        <dbReference type="ChEBI" id="CHEBI:149468"/>
        <dbReference type="ChEBI" id="CHEBI:149469"/>
        <dbReference type="EC" id="2.6.1.62"/>
    </reaction>
</comment>
<accession>A0A6F8ZKN7</accession>
<evidence type="ECO:0000256" key="6">
    <source>
        <dbReference type="ARBA" id="ARBA00022898"/>
    </source>
</evidence>
<dbReference type="GO" id="GO:0004015">
    <property type="term" value="F:adenosylmethionine-8-amino-7-oxononanoate transaminase activity"/>
    <property type="evidence" value="ECO:0007669"/>
    <property type="project" value="UniProtKB-UniRule"/>
</dbReference>
<feature type="binding site" evidence="7">
    <location>
        <begin position="338"/>
        <end position="339"/>
    </location>
    <ligand>
        <name>pyridoxal 5'-phosphate</name>
        <dbReference type="ChEBI" id="CHEBI:597326"/>
    </ligand>
</feature>
<dbReference type="AlphaFoldDB" id="A0A6F8ZKN7"/>
<evidence type="ECO:0000256" key="7">
    <source>
        <dbReference type="HAMAP-Rule" id="MF_00834"/>
    </source>
</evidence>
<gene>
    <name evidence="8" type="primary">bioK</name>
    <name evidence="7" type="synonym">bioA</name>
    <name evidence="8" type="ORF">R50_2533</name>
</gene>
<comment type="function">
    <text evidence="7">Catalyzes the transfer of the alpha-amino group from S-adenosyl-L-methionine (SAM) to 7-keto-8-aminopelargonic acid (KAPA) to form 7,8-diaminopelargonic acid (DAPA). It is the only aminotransferase known to utilize SAM as an amino donor.</text>
</comment>
<dbReference type="UniPathway" id="UPA00078">
    <property type="reaction ID" value="UER00160"/>
</dbReference>
<feature type="binding site" evidence="7">
    <location>
        <position position="432"/>
    </location>
    <ligand>
        <name>substrate</name>
    </ligand>
</feature>
<feature type="binding site" evidence="7">
    <location>
        <position position="168"/>
    </location>
    <ligand>
        <name>substrate</name>
    </ligand>
</feature>
<comment type="subcellular location">
    <subcellularLocation>
        <location evidence="7">Cytoplasm</location>
    </subcellularLocation>
</comment>
<dbReference type="InterPro" id="IPR005815">
    <property type="entry name" value="BioA"/>
</dbReference>
<dbReference type="InterPro" id="IPR049704">
    <property type="entry name" value="Aminotrans_3_PPA_site"/>
</dbReference>
<dbReference type="CDD" id="cd00610">
    <property type="entry name" value="OAT_like"/>
    <property type="match status" value="1"/>
</dbReference>
<dbReference type="Pfam" id="PF00202">
    <property type="entry name" value="Aminotran_3"/>
    <property type="match status" value="1"/>
</dbReference>
<evidence type="ECO:0000256" key="1">
    <source>
        <dbReference type="ARBA" id="ARBA00001933"/>
    </source>
</evidence>
<feature type="binding site" evidence="7">
    <location>
        <position position="302"/>
    </location>
    <ligand>
        <name>substrate</name>
    </ligand>
</feature>
<keyword evidence="2 7" id="KW-0032">Aminotransferase</keyword>
<dbReference type="HAMAP" id="MF_00834">
    <property type="entry name" value="BioA"/>
    <property type="match status" value="1"/>
</dbReference>
<dbReference type="KEGG" id="hfv:R50_2533"/>
<reference evidence="8 9" key="1">
    <citation type="submission" date="2020-02" db="EMBL/GenBank/DDBJ databases">
        <authorList>
            <person name="Hogendoorn C."/>
        </authorList>
    </citation>
    <scope>NUCLEOTIDE SEQUENCE [LARGE SCALE GENOMIC DNA]</scope>
    <source>
        <strain evidence="8">R501</strain>
    </source>
</reference>
<feature type="binding site" evidence="7">
    <location>
        <begin position="135"/>
        <end position="136"/>
    </location>
    <ligand>
        <name>pyridoxal 5'-phosphate</name>
        <dbReference type="ChEBI" id="CHEBI:597326"/>
    </ligand>
</feature>
<dbReference type="PANTHER" id="PTHR42684:SF17">
    <property type="entry name" value="ADENOSYLMETHIONINE-8-AMINO-7-OXONONANOATE AMINOTRANSFERASE"/>
    <property type="match status" value="1"/>
</dbReference>
<comment type="pathway">
    <text evidence="7">Cofactor biosynthesis; biotin biosynthesis; 7,8-diaminononanoate from 8-amino-7-oxononanoate (SAM route): step 1/1.</text>
</comment>
<dbReference type="InterPro" id="IPR015422">
    <property type="entry name" value="PyrdxlP-dep_Trfase_small"/>
</dbReference>
<protein>
    <recommendedName>
        <fullName evidence="7">Adenosylmethionine-8-amino-7-oxononanoate aminotransferase</fullName>
        <ecNumber evidence="7">2.6.1.62</ecNumber>
    </recommendedName>
    <alternativeName>
        <fullName evidence="7">7,8-diamino-pelargonic acid aminotransferase</fullName>
        <shortName evidence="7">DAPA AT</shortName>
        <shortName evidence="7">DAPA aminotransferase</shortName>
    </alternativeName>
    <alternativeName>
        <fullName evidence="7">7,8-diaminononanoate synthase</fullName>
        <shortName evidence="7">DANS</shortName>
    </alternativeName>
    <alternativeName>
        <fullName evidence="7">Diaminopelargonic acid synthase</fullName>
    </alternativeName>
</protein>
<feature type="binding site" evidence="7">
    <location>
        <position position="337"/>
    </location>
    <ligand>
        <name>substrate</name>
    </ligand>
</feature>
<keyword evidence="9" id="KW-1185">Reference proteome</keyword>
<dbReference type="Proteomes" id="UP000503399">
    <property type="component" value="Chromosome"/>
</dbReference>
<keyword evidence="4 7" id="KW-0949">S-adenosyl-L-methionine</keyword>
<dbReference type="NCBIfam" id="TIGR00508">
    <property type="entry name" value="bioA"/>
    <property type="match status" value="1"/>
</dbReference>
<dbReference type="SUPFAM" id="SSF53383">
    <property type="entry name" value="PLP-dependent transferases"/>
    <property type="match status" value="1"/>
</dbReference>
<dbReference type="FunFam" id="3.40.640.10:FF:000004">
    <property type="entry name" value="Acetylornithine aminotransferase"/>
    <property type="match status" value="1"/>
</dbReference>
<dbReference type="GO" id="GO:0030170">
    <property type="term" value="F:pyridoxal phosphate binding"/>
    <property type="evidence" value="ECO:0007669"/>
    <property type="project" value="UniProtKB-UniRule"/>
</dbReference>
<dbReference type="Gene3D" id="3.40.640.10">
    <property type="entry name" value="Type I PLP-dependent aspartate aminotransferase-like (Major domain)"/>
    <property type="match status" value="1"/>
</dbReference>
<dbReference type="InterPro" id="IPR015424">
    <property type="entry name" value="PyrdxlP-dep_Trfase"/>
</dbReference>
<comment type="subunit">
    <text evidence="7">Homodimer.</text>
</comment>
<dbReference type="GO" id="GO:0009102">
    <property type="term" value="P:biotin biosynthetic process"/>
    <property type="evidence" value="ECO:0007669"/>
    <property type="project" value="UniProtKB-UniRule"/>
</dbReference>